<protein>
    <recommendedName>
        <fullName evidence="3">Nucleotidyltransferase family protein</fullName>
    </recommendedName>
</protein>
<gene>
    <name evidence="1" type="ORF">HY768_01780</name>
</gene>
<name>A0A933I9T9_UNCT6</name>
<dbReference type="InterPro" id="IPR043519">
    <property type="entry name" value="NT_sf"/>
</dbReference>
<evidence type="ECO:0000313" key="2">
    <source>
        <dbReference type="Proteomes" id="UP000736328"/>
    </source>
</evidence>
<dbReference type="SUPFAM" id="SSF81301">
    <property type="entry name" value="Nucleotidyltransferase"/>
    <property type="match status" value="1"/>
</dbReference>
<dbReference type="Proteomes" id="UP000736328">
    <property type="component" value="Unassembled WGS sequence"/>
</dbReference>
<evidence type="ECO:0000313" key="1">
    <source>
        <dbReference type="EMBL" id="MBI4725952.1"/>
    </source>
</evidence>
<evidence type="ECO:0008006" key="3">
    <source>
        <dbReference type="Google" id="ProtNLM"/>
    </source>
</evidence>
<organism evidence="1 2">
    <name type="scientific">candidate division TA06 bacterium</name>
    <dbReference type="NCBI Taxonomy" id="2250710"/>
    <lineage>
        <taxon>Bacteria</taxon>
        <taxon>Bacteria division TA06</taxon>
    </lineage>
</organism>
<reference evidence="1" key="1">
    <citation type="submission" date="2020-07" db="EMBL/GenBank/DDBJ databases">
        <title>Huge and variable diversity of episymbiotic CPR bacteria and DPANN archaea in groundwater ecosystems.</title>
        <authorList>
            <person name="He C.Y."/>
            <person name="Keren R."/>
            <person name="Whittaker M."/>
            <person name="Farag I.F."/>
            <person name="Doudna J."/>
            <person name="Cate J.H.D."/>
            <person name="Banfield J.F."/>
        </authorList>
    </citation>
    <scope>NUCLEOTIDE SEQUENCE</scope>
    <source>
        <strain evidence="1">NC_groundwater_1520_Pr4_B-0.1um_53_5</strain>
    </source>
</reference>
<accession>A0A933I9T9</accession>
<proteinExistence type="predicted"/>
<dbReference type="Gene3D" id="3.30.460.40">
    <property type="match status" value="1"/>
</dbReference>
<sequence>MTHKKFYQLIAGAGVDVVGMLLALLKQTDARYCVVGGLAVNAYAEPVVSLDLDLIVAADKIDSLVAAARLRRLKVQRFEHSVNLSPPGSQLRIQLQTGSRYQPFLARAASRRVLGYAMKVARIEDVLQGKLWAYADVTRRPSKRQKDLADIMRLVETRPGLKKLLPTRMTALMK</sequence>
<dbReference type="EMBL" id="JACQXR010000019">
    <property type="protein sequence ID" value="MBI4725952.1"/>
    <property type="molecule type" value="Genomic_DNA"/>
</dbReference>
<comment type="caution">
    <text evidence="1">The sequence shown here is derived from an EMBL/GenBank/DDBJ whole genome shotgun (WGS) entry which is preliminary data.</text>
</comment>
<dbReference type="AlphaFoldDB" id="A0A933I9T9"/>